<dbReference type="CDD" id="cd03801">
    <property type="entry name" value="GT4_PimA-like"/>
    <property type="match status" value="1"/>
</dbReference>
<name>D3PDD3_DEFDS</name>
<dbReference type="GO" id="GO:0016757">
    <property type="term" value="F:glycosyltransferase activity"/>
    <property type="evidence" value="ECO:0007669"/>
    <property type="project" value="InterPro"/>
</dbReference>
<evidence type="ECO:0000313" key="4">
    <source>
        <dbReference type="EMBL" id="BAI80606.1"/>
    </source>
</evidence>
<dbReference type="SUPFAM" id="SSF53756">
    <property type="entry name" value="UDP-Glycosyltransferase/glycogen phosphorylase"/>
    <property type="match status" value="1"/>
</dbReference>
<keyword evidence="1" id="KW-0808">Transferase</keyword>
<evidence type="ECO:0008006" key="6">
    <source>
        <dbReference type="Google" id="ProtNLM"/>
    </source>
</evidence>
<dbReference type="eggNOG" id="COG0438">
    <property type="taxonomic scope" value="Bacteria"/>
</dbReference>
<gene>
    <name evidence="4" type="ordered locus">DEFDS_1137</name>
</gene>
<evidence type="ECO:0000259" key="3">
    <source>
        <dbReference type="Pfam" id="PF13439"/>
    </source>
</evidence>
<dbReference type="KEGG" id="ddf:DEFDS_1137"/>
<sequence>MHIMKYNIAILHYSAPPVVGGVEEVIKQQALLFRRNLLNVKIIAGKGAQFENYIPVVINPLLLSNNDEVNDAINLLQQKKDISRINSLKERIKVFLKSELQNFDILIVHNILNMRYNLPAAMAVHEIADEMDIKVINWAHDSLYFYEDYEKIYDTPPFDILKKYNPKINYVTITESRRKLFAKLMNVDKDRIFVVKNGIDPITFFRLDINTVRIINNEDLYNQDIILVQPSRLHPRKNIELTIKVVKALVDKGVKAKALITGAFDPHEKNTVNYFNKLNTLIDELNIREHAILLARYTLPSGEVIESDRVKIRDLYHIADMLFLPSIQEGFGIPLLEAGMLKIPIVCSDIPPFREIANNYATFFKLDEDVNSIADKLIKVSESTKTTRFFRKTLRDYSWDNIFKKTILPLFNKIYEH</sequence>
<dbReference type="PANTHER" id="PTHR46401:SF2">
    <property type="entry name" value="GLYCOSYLTRANSFERASE WBBK-RELATED"/>
    <property type="match status" value="1"/>
</dbReference>
<dbReference type="PANTHER" id="PTHR46401">
    <property type="entry name" value="GLYCOSYLTRANSFERASE WBBK-RELATED"/>
    <property type="match status" value="1"/>
</dbReference>
<dbReference type="Proteomes" id="UP000001520">
    <property type="component" value="Chromosome"/>
</dbReference>
<evidence type="ECO:0000313" key="5">
    <source>
        <dbReference type="Proteomes" id="UP000001520"/>
    </source>
</evidence>
<keyword evidence="5" id="KW-1185">Reference proteome</keyword>
<dbReference type="Pfam" id="PF13439">
    <property type="entry name" value="Glyco_transf_4"/>
    <property type="match status" value="1"/>
</dbReference>
<dbReference type="EMBL" id="AP011529">
    <property type="protein sequence ID" value="BAI80606.1"/>
    <property type="molecule type" value="Genomic_DNA"/>
</dbReference>
<dbReference type="HOGENOM" id="CLU_650128_0_0_0"/>
<dbReference type="AlphaFoldDB" id="D3PDD3"/>
<dbReference type="Gene3D" id="3.40.50.2000">
    <property type="entry name" value="Glycogen Phosphorylase B"/>
    <property type="match status" value="2"/>
</dbReference>
<protein>
    <recommendedName>
        <fullName evidence="6">Glycosyl transferase</fullName>
    </recommendedName>
</protein>
<dbReference type="InterPro" id="IPR028098">
    <property type="entry name" value="Glyco_trans_4-like_N"/>
</dbReference>
<dbReference type="InterPro" id="IPR001296">
    <property type="entry name" value="Glyco_trans_1"/>
</dbReference>
<dbReference type="CAZy" id="GT4">
    <property type="family name" value="Glycosyltransferase Family 4"/>
</dbReference>
<accession>D3PDD3</accession>
<reference evidence="4 5" key="1">
    <citation type="journal article" date="2010" name="DNA Res.">
        <title>Bacterial lifestyle in a deep-sea hydrothermal vent chimney revealed by the genome sequence of the thermophilic bacterium Deferribacter desulfuricans SSM1.</title>
        <authorList>
            <person name="Takaki Y."/>
            <person name="Shimamura S."/>
            <person name="Nakagawa S."/>
            <person name="Fukuhara Y."/>
            <person name="Horikawa H."/>
            <person name="Ankai A."/>
            <person name="Harada T."/>
            <person name="Hosoyama A."/>
            <person name="Oguchi A."/>
            <person name="Fukui S."/>
            <person name="Fujita N."/>
            <person name="Takami H."/>
            <person name="Takai K."/>
        </authorList>
    </citation>
    <scope>NUCLEOTIDE SEQUENCE [LARGE SCALE GENOMIC DNA]</scope>
    <source>
        <strain evidence="5">DSM 14783 / JCM 11476 / NBRC 101012 / SSM1</strain>
    </source>
</reference>
<dbReference type="Pfam" id="PF00534">
    <property type="entry name" value="Glycos_transf_1"/>
    <property type="match status" value="1"/>
</dbReference>
<organism evidence="4 5">
    <name type="scientific">Deferribacter desulfuricans (strain DSM 14783 / JCM 11476 / NBRC 101012 / SSM1)</name>
    <dbReference type="NCBI Taxonomy" id="639282"/>
    <lineage>
        <taxon>Bacteria</taxon>
        <taxon>Pseudomonadati</taxon>
        <taxon>Deferribacterota</taxon>
        <taxon>Deferribacteres</taxon>
        <taxon>Deferribacterales</taxon>
        <taxon>Deferribacteraceae</taxon>
        <taxon>Deferribacter</taxon>
    </lineage>
</organism>
<evidence type="ECO:0000259" key="2">
    <source>
        <dbReference type="Pfam" id="PF00534"/>
    </source>
</evidence>
<feature type="domain" description="Glycosyl transferase family 1" evidence="2">
    <location>
        <begin position="216"/>
        <end position="390"/>
    </location>
</feature>
<dbReference type="STRING" id="639282.DEFDS_1137"/>
<proteinExistence type="predicted"/>
<evidence type="ECO:0000256" key="1">
    <source>
        <dbReference type="ARBA" id="ARBA00022679"/>
    </source>
</evidence>
<feature type="domain" description="Glycosyltransferase subfamily 4-like N-terminal" evidence="3">
    <location>
        <begin position="19"/>
        <end position="201"/>
    </location>
</feature>